<accession>A0A834Y501</accession>
<name>A0A834Y501_APHGI</name>
<proteinExistence type="predicted"/>
<dbReference type="AlphaFoldDB" id="A0A834Y501"/>
<organism evidence="1 2">
    <name type="scientific">Aphidius gifuensis</name>
    <name type="common">Parasitoid wasp</name>
    <dbReference type="NCBI Taxonomy" id="684658"/>
    <lineage>
        <taxon>Eukaryota</taxon>
        <taxon>Metazoa</taxon>
        <taxon>Ecdysozoa</taxon>
        <taxon>Arthropoda</taxon>
        <taxon>Hexapoda</taxon>
        <taxon>Insecta</taxon>
        <taxon>Pterygota</taxon>
        <taxon>Neoptera</taxon>
        <taxon>Endopterygota</taxon>
        <taxon>Hymenoptera</taxon>
        <taxon>Apocrita</taxon>
        <taxon>Ichneumonoidea</taxon>
        <taxon>Braconidae</taxon>
        <taxon>Aphidiinae</taxon>
        <taxon>Aphidius</taxon>
    </lineage>
</organism>
<evidence type="ECO:0000313" key="2">
    <source>
        <dbReference type="Proteomes" id="UP000639338"/>
    </source>
</evidence>
<sequence>MINKNKINCWNCKKKRKMKFKKLILFLALLVSMKNGTSYCLEISNKEDNKYQSLILPNHNVYLTKNLTKLWDRRIGMLGIISLEESEYLDTIWSNIIDEYQSYMAEFKRLGKNYNSCFKFFKEILSRALTLSMRSNNDCLNVHRTNYTDTVSSKIRSVELETIFPHCYPHYTTREILTCLDDSSKNKSTIEHYDNAFYFIKNYHHNIFKPMRKCIANINTHINESILYSKNEFEYCIQHQESVEKKNDTFDILIDDNLKSIDNSYQKAVDDIKMKFQKNIENYVNNSFGYYDTYENLTCCSYIPKNFLIKKKYKIMSDSEKCFDMHLVASEYFNNSISKANDLELFTKSCSQDDILSCNETEILPSDTFRTIYNSIKINMIKESKISILNIYNCLDKIQQRFSSIVNYANFQFDLCVYKQYNASVCQVHIANDNWLFGFIWNSSKIPNLG</sequence>
<comment type="caution">
    <text evidence="1">The sequence shown here is derived from an EMBL/GenBank/DDBJ whole genome shotgun (WGS) entry which is preliminary data.</text>
</comment>
<evidence type="ECO:0000313" key="1">
    <source>
        <dbReference type="EMBL" id="KAF7997962.1"/>
    </source>
</evidence>
<reference evidence="1 2" key="1">
    <citation type="submission" date="2020-08" db="EMBL/GenBank/DDBJ databases">
        <title>Aphidius gifuensis genome sequencing and assembly.</title>
        <authorList>
            <person name="Du Z."/>
        </authorList>
    </citation>
    <scope>NUCLEOTIDE SEQUENCE [LARGE SCALE GENOMIC DNA]</scope>
    <source>
        <strain evidence="1">YNYX2018</strain>
        <tissue evidence="1">Adults</tissue>
    </source>
</reference>
<dbReference type="Proteomes" id="UP000639338">
    <property type="component" value="Unassembled WGS sequence"/>
</dbReference>
<protein>
    <submittedName>
        <fullName evidence="1">Uncharacterized protein</fullName>
    </submittedName>
</protein>
<gene>
    <name evidence="1" type="ORF">HCN44_009360</name>
</gene>
<keyword evidence="2" id="KW-1185">Reference proteome</keyword>
<dbReference type="EMBL" id="JACMRX010000001">
    <property type="protein sequence ID" value="KAF7997962.1"/>
    <property type="molecule type" value="Genomic_DNA"/>
</dbReference>